<organism evidence="3 4">
    <name type="scientific">Ligilactobacillus salitolerans</name>
    <dbReference type="NCBI Taxonomy" id="1808352"/>
    <lineage>
        <taxon>Bacteria</taxon>
        <taxon>Bacillati</taxon>
        <taxon>Bacillota</taxon>
        <taxon>Bacilli</taxon>
        <taxon>Lactobacillales</taxon>
        <taxon>Lactobacillaceae</taxon>
        <taxon>Ligilactobacillus</taxon>
    </lineage>
</organism>
<dbReference type="Pfam" id="PF13561">
    <property type="entry name" value="adh_short_C2"/>
    <property type="match status" value="1"/>
</dbReference>
<dbReference type="PANTHER" id="PTHR24321:SF8">
    <property type="entry name" value="ESTRADIOL 17-BETA-DEHYDROGENASE 8-RELATED"/>
    <property type="match status" value="1"/>
</dbReference>
<proteinExistence type="inferred from homology"/>
<accession>A0A401IRC9</accession>
<dbReference type="InterPro" id="IPR002347">
    <property type="entry name" value="SDR_fam"/>
</dbReference>
<evidence type="ECO:0000256" key="1">
    <source>
        <dbReference type="ARBA" id="ARBA00006484"/>
    </source>
</evidence>
<dbReference type="SUPFAM" id="SSF51735">
    <property type="entry name" value="NAD(P)-binding Rossmann-fold domains"/>
    <property type="match status" value="1"/>
</dbReference>
<evidence type="ECO:0000313" key="4">
    <source>
        <dbReference type="Proteomes" id="UP000286848"/>
    </source>
</evidence>
<evidence type="ECO:0000313" key="3">
    <source>
        <dbReference type="EMBL" id="GBG94092.1"/>
    </source>
</evidence>
<dbReference type="RefSeq" id="WP_124975179.1">
    <property type="nucleotide sequence ID" value="NZ_BFFP01000005.1"/>
</dbReference>
<keyword evidence="4" id="KW-1185">Reference proteome</keyword>
<dbReference type="Proteomes" id="UP000286848">
    <property type="component" value="Unassembled WGS sequence"/>
</dbReference>
<dbReference type="AlphaFoldDB" id="A0A401IRC9"/>
<dbReference type="InterPro" id="IPR036291">
    <property type="entry name" value="NAD(P)-bd_dom_sf"/>
</dbReference>
<comment type="caution">
    <text evidence="3">The sequence shown here is derived from an EMBL/GenBank/DDBJ whole genome shotgun (WGS) entry which is preliminary data.</text>
</comment>
<dbReference type="PANTHER" id="PTHR24321">
    <property type="entry name" value="DEHYDROGENASES, SHORT CHAIN"/>
    <property type="match status" value="1"/>
</dbReference>
<name>A0A401IRC9_9LACO</name>
<gene>
    <name evidence="3" type="ORF">LFYK43_05510</name>
</gene>
<dbReference type="PRINTS" id="PR00080">
    <property type="entry name" value="SDRFAMILY"/>
</dbReference>
<dbReference type="PRINTS" id="PR00081">
    <property type="entry name" value="GDHRDH"/>
</dbReference>
<reference evidence="3 4" key="1">
    <citation type="journal article" date="2019" name="Int. J. Syst. Evol. Microbiol.">
        <title>Lactobacillus salitolerans sp. nov., a novel lactic acid bacterium isolated from spent mushroom substrates.</title>
        <authorList>
            <person name="Tohno M."/>
            <person name="Tanizawa Y."/>
            <person name="Kojima Y."/>
            <person name="Sakamoto M."/>
            <person name="Nakamura Y."/>
            <person name="Ohkuma M."/>
            <person name="Kobayashi H."/>
        </authorList>
    </citation>
    <scope>NUCLEOTIDE SEQUENCE [LARGE SCALE GENOMIC DNA]</scope>
    <source>
        <strain evidence="3 4">YK43</strain>
    </source>
</reference>
<dbReference type="FunFam" id="3.40.50.720:FF:000084">
    <property type="entry name" value="Short-chain dehydrogenase reductase"/>
    <property type="match status" value="1"/>
</dbReference>
<dbReference type="PROSITE" id="PS00061">
    <property type="entry name" value="ADH_SHORT"/>
    <property type="match status" value="1"/>
</dbReference>
<evidence type="ECO:0000256" key="2">
    <source>
        <dbReference type="ARBA" id="ARBA00023002"/>
    </source>
</evidence>
<dbReference type="EMBL" id="BFFP01000005">
    <property type="protein sequence ID" value="GBG94092.1"/>
    <property type="molecule type" value="Genomic_DNA"/>
</dbReference>
<keyword evidence="2" id="KW-0560">Oxidoreductase</keyword>
<comment type="similarity">
    <text evidence="1">Belongs to the short-chain dehydrogenases/reductases (SDR) family.</text>
</comment>
<dbReference type="NCBIfam" id="NF005559">
    <property type="entry name" value="PRK07231.1"/>
    <property type="match status" value="1"/>
</dbReference>
<dbReference type="Gene3D" id="3.40.50.720">
    <property type="entry name" value="NAD(P)-binding Rossmann-like Domain"/>
    <property type="match status" value="1"/>
</dbReference>
<dbReference type="GO" id="GO:0008206">
    <property type="term" value="P:bile acid metabolic process"/>
    <property type="evidence" value="ECO:0007669"/>
    <property type="project" value="UniProtKB-ARBA"/>
</dbReference>
<dbReference type="OrthoDB" id="9805904at2"/>
<protein>
    <submittedName>
        <fullName evidence="3">FabG-like short-chain dehydrogenase/reductase</fullName>
    </submittedName>
</protein>
<sequence length="251" mass="26850">MSQRLAGKVAIVTGGASGIGLAIADQFAKEGAKVVATDINEDSAKNLTAQNQSDNIKFFKQDVTDSSQWPEVFKFAKDSFGTVNILVNNAGIGMIKSFEEITDAEWDQIQAVNLNGPFYGTREGIRQMKNQPHGASIINMSSIEGLIGDPGTGAYNASKGGIRLMTKSAALDCALKDYDVRINTVHPGYIKTPLVETQPGIVEAMSERTKTPMGHIGEPEDIAYLCVYLASDEAKFATGAEFTVDGGYTAQ</sequence>
<dbReference type="GO" id="GO:0016491">
    <property type="term" value="F:oxidoreductase activity"/>
    <property type="evidence" value="ECO:0007669"/>
    <property type="project" value="UniProtKB-KW"/>
</dbReference>
<dbReference type="InterPro" id="IPR020904">
    <property type="entry name" value="Sc_DH/Rdtase_CS"/>
</dbReference>